<evidence type="ECO:0000313" key="1">
    <source>
        <dbReference type="EMBL" id="MDR5590264.1"/>
    </source>
</evidence>
<comment type="caution">
    <text evidence="1">The sequence shown here is derived from an EMBL/GenBank/DDBJ whole genome shotgun (WGS) entry which is preliminary data.</text>
</comment>
<keyword evidence="2" id="KW-1185">Reference proteome</keyword>
<accession>A0ABU1EPE2</accession>
<dbReference type="RefSeq" id="WP_309561137.1">
    <property type="nucleotide sequence ID" value="NZ_JAVJIU010000002.1"/>
</dbReference>
<name>A0ABU1EPE2_9FLAO</name>
<proteinExistence type="predicted"/>
<organism evidence="1 2">
    <name type="scientific">Christiangramia sediminicola</name>
    <dbReference type="NCBI Taxonomy" id="3073267"/>
    <lineage>
        <taxon>Bacteria</taxon>
        <taxon>Pseudomonadati</taxon>
        <taxon>Bacteroidota</taxon>
        <taxon>Flavobacteriia</taxon>
        <taxon>Flavobacteriales</taxon>
        <taxon>Flavobacteriaceae</taxon>
        <taxon>Christiangramia</taxon>
    </lineage>
</organism>
<sequence length="65" mass="7686">MKELENYLLERIEELEKESKYAIGNSLFHLNAQVAELAYLSIRLLKPDSQVRLRIKSLFDKLHNI</sequence>
<dbReference type="EMBL" id="JAVJIU010000002">
    <property type="protein sequence ID" value="MDR5590264.1"/>
    <property type="molecule type" value="Genomic_DNA"/>
</dbReference>
<reference evidence="2" key="1">
    <citation type="submission" date="2023-07" db="EMBL/GenBank/DDBJ databases">
        <title>Christiangramia sp. SM2212., a novel bacterium of the family Flavobacteriaceae isolated from the sea sediment.</title>
        <authorList>
            <person name="Wang J."/>
            <person name="Zhang X."/>
        </authorList>
    </citation>
    <scope>NUCLEOTIDE SEQUENCE [LARGE SCALE GENOMIC DNA]</scope>
    <source>
        <strain evidence="2">SM2212</strain>
    </source>
</reference>
<protein>
    <submittedName>
        <fullName evidence="1">Uncharacterized protein</fullName>
    </submittedName>
</protein>
<dbReference type="Proteomes" id="UP001257234">
    <property type="component" value="Unassembled WGS sequence"/>
</dbReference>
<gene>
    <name evidence="1" type="ORF">RE431_06410</name>
</gene>
<evidence type="ECO:0000313" key="2">
    <source>
        <dbReference type="Proteomes" id="UP001257234"/>
    </source>
</evidence>